<feature type="signal peptide" evidence="5">
    <location>
        <begin position="1"/>
        <end position="21"/>
    </location>
</feature>
<evidence type="ECO:0000313" key="6">
    <source>
        <dbReference type="EMBL" id="PLC52620.1"/>
    </source>
</evidence>
<sequence>MRLLTVLAPLAFALHGAATIAAVTPVTKNAEKVAPVVSKARLPQPAVNGTDPTKTGADQPRKSVFDDPLGGIVVNRTVTVLGKDFYQYFSSRWRQKDISGQYTISIHERPSARFGSEIWVQFRQKRMFHAFLPPARAATKKISWSAVELVYQNINDSELERIMVKTPDLGPEEM</sequence>
<proteinExistence type="predicted"/>
<protein>
    <recommendedName>
        <fullName evidence="2">Curli production assembly/transport component CsgE</fullName>
    </recommendedName>
</protein>
<evidence type="ECO:0000256" key="1">
    <source>
        <dbReference type="ARBA" id="ARBA00003989"/>
    </source>
</evidence>
<dbReference type="InterPro" id="IPR018900">
    <property type="entry name" value="Curli_CsgE"/>
</dbReference>
<dbReference type="Proteomes" id="UP000234328">
    <property type="component" value="Unassembled WGS sequence"/>
</dbReference>
<keyword evidence="7" id="KW-1185">Reference proteome</keyword>
<accession>A0A2N4UC75</accession>
<dbReference type="Pfam" id="PF10627">
    <property type="entry name" value="CsgE"/>
    <property type="match status" value="1"/>
</dbReference>
<dbReference type="AlphaFoldDB" id="A0A2N4UC75"/>
<name>A0A2N4UC75_9BURK</name>
<evidence type="ECO:0000256" key="4">
    <source>
        <dbReference type="SAM" id="MobiDB-lite"/>
    </source>
</evidence>
<feature type="chain" id="PRO_5014684962" description="Curli production assembly/transport component CsgE" evidence="5">
    <location>
        <begin position="22"/>
        <end position="174"/>
    </location>
</feature>
<organism evidence="6 7">
    <name type="scientific">Pollutimonas nitritireducens</name>
    <dbReference type="NCBI Taxonomy" id="2045209"/>
    <lineage>
        <taxon>Bacteria</taxon>
        <taxon>Pseudomonadati</taxon>
        <taxon>Pseudomonadota</taxon>
        <taxon>Betaproteobacteria</taxon>
        <taxon>Burkholderiales</taxon>
        <taxon>Alcaligenaceae</taxon>
        <taxon>Pollutimonas</taxon>
    </lineage>
</organism>
<reference evidence="6 7" key="1">
    <citation type="submission" date="2017-10" db="EMBL/GenBank/DDBJ databases">
        <title>Two draft genome sequences of Pusillimonas sp. strains isolated from a nitrate- and radionuclide-contaminated groundwater in Russia.</title>
        <authorList>
            <person name="Grouzdev D.S."/>
            <person name="Tourova T.P."/>
            <person name="Goeva M.A."/>
            <person name="Babich T.L."/>
            <person name="Sokolova D.S."/>
            <person name="Abdullin R."/>
            <person name="Poltaraus A.B."/>
            <person name="Toshchakov S.V."/>
            <person name="Nazina T.N."/>
        </authorList>
    </citation>
    <scope>NUCLEOTIDE SEQUENCE [LARGE SCALE GENOMIC DNA]</scope>
    <source>
        <strain evidence="6 7">JR1/69-2-13</strain>
    </source>
</reference>
<keyword evidence="3 5" id="KW-0732">Signal</keyword>
<dbReference type="RefSeq" id="WP_102071356.1">
    <property type="nucleotide sequence ID" value="NZ_PDNV01000012.1"/>
</dbReference>
<comment type="caution">
    <text evidence="6">The sequence shown here is derived from an EMBL/GenBank/DDBJ whole genome shotgun (WGS) entry which is preliminary data.</text>
</comment>
<evidence type="ECO:0000256" key="3">
    <source>
        <dbReference type="ARBA" id="ARBA00022729"/>
    </source>
</evidence>
<dbReference type="EMBL" id="PDNV01000012">
    <property type="protein sequence ID" value="PLC52620.1"/>
    <property type="molecule type" value="Genomic_DNA"/>
</dbReference>
<gene>
    <name evidence="6" type="ORF">CR155_17685</name>
</gene>
<evidence type="ECO:0000313" key="7">
    <source>
        <dbReference type="Proteomes" id="UP000234328"/>
    </source>
</evidence>
<feature type="region of interest" description="Disordered" evidence="4">
    <location>
        <begin position="42"/>
        <end position="61"/>
    </location>
</feature>
<evidence type="ECO:0000256" key="2">
    <source>
        <dbReference type="ARBA" id="ARBA00014024"/>
    </source>
</evidence>
<dbReference type="OrthoDB" id="6869495at2"/>
<evidence type="ECO:0000256" key="5">
    <source>
        <dbReference type="SAM" id="SignalP"/>
    </source>
</evidence>
<comment type="function">
    <text evidence="1">May be involved in the biogenesis of curli organelles.</text>
</comment>